<dbReference type="Proteomes" id="UP000013996">
    <property type="component" value="Unassembled WGS sequence"/>
</dbReference>
<evidence type="ECO:0000313" key="2">
    <source>
        <dbReference type="Proteomes" id="UP000013996"/>
    </source>
</evidence>
<name>A0A5E8HHM2_9LEPT</name>
<dbReference type="AlphaFoldDB" id="A0A5E8HHM2"/>
<comment type="caution">
    <text evidence="1">The sequence shown here is derived from an EMBL/GenBank/DDBJ whole genome shotgun (WGS) entry which is preliminary data.</text>
</comment>
<dbReference type="EMBL" id="AOGX02000013">
    <property type="protein sequence ID" value="EOQ90193.1"/>
    <property type="molecule type" value="Genomic_DNA"/>
</dbReference>
<organism evidence="1 2">
    <name type="scientific">Leptospira yanagawae serovar Saopaulo str. Sao Paulo = ATCC 700523</name>
    <dbReference type="NCBI Taxonomy" id="1249483"/>
    <lineage>
        <taxon>Bacteria</taxon>
        <taxon>Pseudomonadati</taxon>
        <taxon>Spirochaetota</taxon>
        <taxon>Spirochaetia</taxon>
        <taxon>Leptospirales</taxon>
        <taxon>Leptospiraceae</taxon>
        <taxon>Leptospira</taxon>
    </lineage>
</organism>
<proteinExistence type="predicted"/>
<protein>
    <submittedName>
        <fullName evidence="1">Uncharacterized protein</fullName>
    </submittedName>
</protein>
<accession>A0A5E8HHM2</accession>
<reference evidence="1 2" key="1">
    <citation type="submission" date="2013-04" db="EMBL/GenBank/DDBJ databases">
        <authorList>
            <person name="Harkins D.M."/>
            <person name="Durkin A.S."/>
            <person name="Brinkac L.M."/>
            <person name="Haft D.H."/>
            <person name="Selengut J.D."/>
            <person name="Sanka R."/>
            <person name="DePew J."/>
            <person name="Purushe J."/>
            <person name="Hartskeerl R.A."/>
            <person name="Ahmed A."/>
            <person name="van der Linden H."/>
            <person name="Goris M.G.A."/>
            <person name="Vinetz J.M."/>
            <person name="Sutton G.G."/>
            <person name="Nierman W.C."/>
            <person name="Fouts D.E."/>
        </authorList>
    </citation>
    <scope>NUCLEOTIDE SEQUENCE [LARGE SCALE GENOMIC DNA]</scope>
    <source>
        <strain evidence="1 2">Sao Paulo</strain>
    </source>
</reference>
<gene>
    <name evidence="1" type="ORF">LEP1GSC202_0478</name>
</gene>
<sequence length="37" mass="4222">MSRESSKTDFTDVLLVQTMGMDRPIYGIYESLPHSIC</sequence>
<dbReference type="STRING" id="1249483.LEP1GSC202_0478"/>
<evidence type="ECO:0000313" key="1">
    <source>
        <dbReference type="EMBL" id="EOQ90193.1"/>
    </source>
</evidence>